<reference evidence="1" key="1">
    <citation type="submission" date="2019-08" db="EMBL/GenBank/DDBJ databases">
        <authorList>
            <person name="Kucharzyk K."/>
            <person name="Murdoch R.W."/>
            <person name="Higgins S."/>
            <person name="Loffler F."/>
        </authorList>
    </citation>
    <scope>NUCLEOTIDE SEQUENCE</scope>
</reference>
<name>A0A645GEQ3_9ZZZZ</name>
<organism evidence="1">
    <name type="scientific">bioreactor metagenome</name>
    <dbReference type="NCBI Taxonomy" id="1076179"/>
    <lineage>
        <taxon>unclassified sequences</taxon>
        <taxon>metagenomes</taxon>
        <taxon>ecological metagenomes</taxon>
    </lineage>
</organism>
<accession>A0A645GEQ3</accession>
<gene>
    <name evidence="1" type="ORF">SDC9_172572</name>
</gene>
<proteinExistence type="predicted"/>
<dbReference type="EMBL" id="VSSQ01074237">
    <property type="protein sequence ID" value="MPN25165.1"/>
    <property type="molecule type" value="Genomic_DNA"/>
</dbReference>
<dbReference type="AlphaFoldDB" id="A0A645GEQ3"/>
<comment type="caution">
    <text evidence="1">The sequence shown here is derived from an EMBL/GenBank/DDBJ whole genome shotgun (WGS) entry which is preliminary data.</text>
</comment>
<sequence>MHQSEPVKSTNMTLLVFFANCFAAAKSVIHWSSADATLARTVTANKAAIHFLIETPLSLKITPR</sequence>
<protein>
    <submittedName>
        <fullName evidence="1">Uncharacterized protein</fullName>
    </submittedName>
</protein>
<evidence type="ECO:0000313" key="1">
    <source>
        <dbReference type="EMBL" id="MPN25165.1"/>
    </source>
</evidence>